<feature type="transmembrane region" description="Helical" evidence="1">
    <location>
        <begin position="243"/>
        <end position="260"/>
    </location>
</feature>
<evidence type="ECO:0000313" key="2">
    <source>
        <dbReference type="EMBL" id="HGY10294.1"/>
    </source>
</evidence>
<feature type="transmembrane region" description="Helical" evidence="1">
    <location>
        <begin position="272"/>
        <end position="294"/>
    </location>
</feature>
<keyword evidence="1" id="KW-0812">Transmembrane</keyword>
<organism evidence="2">
    <name type="scientific">Oceanithermus profundus</name>
    <dbReference type="NCBI Taxonomy" id="187137"/>
    <lineage>
        <taxon>Bacteria</taxon>
        <taxon>Thermotogati</taxon>
        <taxon>Deinococcota</taxon>
        <taxon>Deinococci</taxon>
        <taxon>Thermales</taxon>
        <taxon>Thermaceae</taxon>
        <taxon>Oceanithermus</taxon>
    </lineage>
</organism>
<dbReference type="AlphaFoldDB" id="A0A7C4Z675"/>
<gene>
    <name evidence="2" type="ORF">ENK37_09655</name>
</gene>
<feature type="transmembrane region" description="Helical" evidence="1">
    <location>
        <begin position="315"/>
        <end position="342"/>
    </location>
</feature>
<protein>
    <submittedName>
        <fullName evidence="2">Uncharacterized protein</fullName>
    </submittedName>
</protein>
<feature type="transmembrane region" description="Helical" evidence="1">
    <location>
        <begin position="362"/>
        <end position="382"/>
    </location>
</feature>
<comment type="caution">
    <text evidence="2">The sequence shown here is derived from an EMBL/GenBank/DDBJ whole genome shotgun (WGS) entry which is preliminary data.</text>
</comment>
<sequence length="398" mass="43948">MRAPWRCAGRRPTIRGRGRRIATAKPEVVLGWTLGADLRDPELLAAYAAARERLREVLEAEFPEFSWKVAASERRAFMPRGALDPVDLLELGVAEKLHRRWDYVLVAVPNELVARHGPSALGVPSSALEAAVLSSSALGSGAVLVERLVALALHLLGHLWGLEHAETGPMRPLSGPEELAPASFPENQRRRVVQLLEEVSQTRLEDARARWSAFSFYWRTLRKDPREILGAVLGYRPWRMPLYLGRLTAAAAVSVVYFLVTSDAWALGAHLSWRAVLFLAALSVMAATVFIFSGQDLGRLGREHAWREQLARTRLVLLGTLGLGMASLWLALLALSLAGAWILPRALLADWMGLDPTTEHLLRYALFTATIGILGAALGGNLEEEHEIKAELFFDEET</sequence>
<keyword evidence="1" id="KW-0472">Membrane</keyword>
<evidence type="ECO:0000256" key="1">
    <source>
        <dbReference type="SAM" id="Phobius"/>
    </source>
</evidence>
<dbReference type="Proteomes" id="UP000885759">
    <property type="component" value="Unassembled WGS sequence"/>
</dbReference>
<accession>A0A7C4Z675</accession>
<proteinExistence type="predicted"/>
<reference evidence="2" key="1">
    <citation type="journal article" date="2020" name="mSystems">
        <title>Genome- and Community-Level Interaction Insights into Carbon Utilization and Element Cycling Functions of Hydrothermarchaeota in Hydrothermal Sediment.</title>
        <authorList>
            <person name="Zhou Z."/>
            <person name="Liu Y."/>
            <person name="Xu W."/>
            <person name="Pan J."/>
            <person name="Luo Z.H."/>
            <person name="Li M."/>
        </authorList>
    </citation>
    <scope>NUCLEOTIDE SEQUENCE [LARGE SCALE GENOMIC DNA]</scope>
    <source>
        <strain evidence="2">HyVt-570</strain>
    </source>
</reference>
<keyword evidence="1" id="KW-1133">Transmembrane helix</keyword>
<name>A0A7C4Z675_9DEIN</name>
<dbReference type="EMBL" id="DRPZ01000243">
    <property type="protein sequence ID" value="HGY10294.1"/>
    <property type="molecule type" value="Genomic_DNA"/>
</dbReference>